<dbReference type="RefSeq" id="WP_369868984.1">
    <property type="nucleotide sequence ID" value="NZ_JBGFFE010000011.1"/>
</dbReference>
<dbReference type="InterPro" id="IPR024320">
    <property type="entry name" value="LPG_synthase_C"/>
</dbReference>
<dbReference type="PANTHER" id="PTHR41373:SF1">
    <property type="entry name" value="PHOSPHATIDYLGLYCEROL LYSYLTRANSFERASE C-TERMINAL DOMAIN-CONTAINING PROTEIN"/>
    <property type="match status" value="1"/>
</dbReference>
<dbReference type="Gene3D" id="3.40.630.30">
    <property type="match status" value="1"/>
</dbReference>
<dbReference type="Proteomes" id="UP001565220">
    <property type="component" value="Unassembled WGS sequence"/>
</dbReference>
<dbReference type="PIRSF" id="PIRSF018688">
    <property type="entry name" value="UCP018688"/>
    <property type="match status" value="1"/>
</dbReference>
<dbReference type="InterPro" id="IPR016181">
    <property type="entry name" value="Acyl_CoA_acyltransferase"/>
</dbReference>
<accession>A0ABV4DXJ0</accession>
<evidence type="ECO:0000313" key="2">
    <source>
        <dbReference type="EMBL" id="MEY8763793.1"/>
    </source>
</evidence>
<keyword evidence="3" id="KW-1185">Reference proteome</keyword>
<proteinExistence type="predicted"/>
<comment type="caution">
    <text evidence="2">The sequence shown here is derived from an EMBL/GenBank/DDBJ whole genome shotgun (WGS) entry which is preliminary data.</text>
</comment>
<dbReference type="Pfam" id="PF09924">
    <property type="entry name" value="LPG_synthase_C"/>
    <property type="match status" value="1"/>
</dbReference>
<feature type="domain" description="Phosphatidylglycerol lysyltransferase C-terminal" evidence="1">
    <location>
        <begin position="22"/>
        <end position="295"/>
    </location>
</feature>
<protein>
    <submittedName>
        <fullName evidence="2">DUF2156 domain-containing protein</fullName>
    </submittedName>
</protein>
<dbReference type="PANTHER" id="PTHR41373">
    <property type="entry name" value="DUF2156 DOMAIN-CONTAINING PROTEIN"/>
    <property type="match status" value="1"/>
</dbReference>
<gene>
    <name evidence="2" type="ORF">AB8S09_09090</name>
</gene>
<evidence type="ECO:0000313" key="3">
    <source>
        <dbReference type="Proteomes" id="UP001565220"/>
    </source>
</evidence>
<dbReference type="SUPFAM" id="SSF55729">
    <property type="entry name" value="Acyl-CoA N-acyltransferases (Nat)"/>
    <property type="match status" value="2"/>
</dbReference>
<reference evidence="2 3" key="1">
    <citation type="submission" date="2024-08" db="EMBL/GenBank/DDBJ databases">
        <title>Clostridium lapicellarii sp. nov., and Clostridium renhuaiense sp. nov., two species isolated from the mud in a fermentation cellar used for producing sauce-flavour Chinese liquors.</title>
        <authorList>
            <person name="Yang F."/>
            <person name="Wang H."/>
            <person name="Chen L.Q."/>
            <person name="Zhou N."/>
            <person name="Lu J.J."/>
            <person name="Pu X.X."/>
            <person name="Wan B."/>
            <person name="Wang L."/>
            <person name="Liu S.J."/>
        </authorList>
    </citation>
    <scope>NUCLEOTIDE SEQUENCE [LARGE SCALE GENOMIC DNA]</scope>
    <source>
        <strain evidence="2 3">MT-113</strain>
    </source>
</reference>
<sequence length="304" mass="35553">MLKFEPITLEDKSIFDKYLGSYNFSTSEYSFTNLIIWRKACDIRYTVYQDALIIKKADFNGNYHFMQPIGYIRQNLKAIVEELVKYKREHNMAYLFEDAENTFLEDLKEIYGSSMDIKEDIDNFDYIYTSEKLISLSGKKLHAKKNHYNYFIKNYAYEAKDFFEPGVKSDIKTAAENWYREKNGGNKYLEYELMGIDEITENMKFLNLKAMAVYVESKIVAFTIGERMNDNTGIIHIEKASSSTRGSYAFVNKTFVENYLSDVKYINREQDLGIPGLRKAKKSYHPVKMGEKYCVDIPDIAVPD</sequence>
<name>A0ABV4DXJ0_9CLOT</name>
<organism evidence="2 3">
    <name type="scientific">Clostridium lapidicellarium</name>
    <dbReference type="NCBI Taxonomy" id="3240931"/>
    <lineage>
        <taxon>Bacteria</taxon>
        <taxon>Bacillati</taxon>
        <taxon>Bacillota</taxon>
        <taxon>Clostridia</taxon>
        <taxon>Eubacteriales</taxon>
        <taxon>Clostridiaceae</taxon>
        <taxon>Clostridium</taxon>
    </lineage>
</organism>
<dbReference type="EMBL" id="JBGFFE010000011">
    <property type="protein sequence ID" value="MEY8763793.1"/>
    <property type="molecule type" value="Genomic_DNA"/>
</dbReference>
<dbReference type="InterPro" id="IPR016732">
    <property type="entry name" value="UCP018688"/>
</dbReference>
<evidence type="ECO:0000259" key="1">
    <source>
        <dbReference type="Pfam" id="PF09924"/>
    </source>
</evidence>